<dbReference type="GO" id="GO:0030425">
    <property type="term" value="C:dendrite"/>
    <property type="evidence" value="ECO:0007669"/>
    <property type="project" value="TreeGrafter"/>
</dbReference>
<dbReference type="GO" id="GO:0007635">
    <property type="term" value="P:chemosensory behavior"/>
    <property type="evidence" value="ECO:0007669"/>
    <property type="project" value="TreeGrafter"/>
</dbReference>
<evidence type="ECO:0000256" key="8">
    <source>
        <dbReference type="SAM" id="Phobius"/>
    </source>
</evidence>
<dbReference type="GO" id="GO:0007165">
    <property type="term" value="P:signal transduction"/>
    <property type="evidence" value="ECO:0007669"/>
    <property type="project" value="UniProtKB-KW"/>
</dbReference>
<dbReference type="Pfam" id="PF08395">
    <property type="entry name" value="7tm_7"/>
    <property type="match status" value="1"/>
</dbReference>
<evidence type="ECO:0000313" key="9">
    <source>
        <dbReference type="EMBL" id="CAG9835488.1"/>
    </source>
</evidence>
<dbReference type="OrthoDB" id="6774919at2759"/>
<dbReference type="EMBL" id="OU898281">
    <property type="protein sequence ID" value="CAG9835488.1"/>
    <property type="molecule type" value="Genomic_DNA"/>
</dbReference>
<name>A0A9N9XBX8_DIABA</name>
<evidence type="ECO:0000256" key="5">
    <source>
        <dbReference type="ARBA" id="ARBA00023136"/>
    </source>
</evidence>
<gene>
    <name evidence="9" type="ORF">DIABBA_LOCUS8677</name>
</gene>
<comment type="subcellular location">
    <subcellularLocation>
        <location evidence="1">Cell membrane</location>
        <topology evidence="1">Multi-pass membrane protein</topology>
    </subcellularLocation>
</comment>
<protein>
    <submittedName>
        <fullName evidence="9">Uncharacterized protein</fullName>
    </submittedName>
</protein>
<dbReference type="GO" id="GO:0005886">
    <property type="term" value="C:plasma membrane"/>
    <property type="evidence" value="ECO:0007669"/>
    <property type="project" value="UniProtKB-SubCell"/>
</dbReference>
<evidence type="ECO:0000256" key="2">
    <source>
        <dbReference type="ARBA" id="ARBA00022475"/>
    </source>
</evidence>
<dbReference type="InterPro" id="IPR013604">
    <property type="entry name" value="7TM_chemorcpt"/>
</dbReference>
<dbReference type="GO" id="GO:0030424">
    <property type="term" value="C:axon"/>
    <property type="evidence" value="ECO:0007669"/>
    <property type="project" value="TreeGrafter"/>
</dbReference>
<dbReference type="PANTHER" id="PTHR21143">
    <property type="entry name" value="INVERTEBRATE GUSTATORY RECEPTOR"/>
    <property type="match status" value="1"/>
</dbReference>
<dbReference type="GO" id="GO:0008049">
    <property type="term" value="P:male courtship behavior"/>
    <property type="evidence" value="ECO:0007669"/>
    <property type="project" value="TreeGrafter"/>
</dbReference>
<keyword evidence="3 8" id="KW-0812">Transmembrane</keyword>
<dbReference type="GO" id="GO:0050909">
    <property type="term" value="P:sensory perception of taste"/>
    <property type="evidence" value="ECO:0007669"/>
    <property type="project" value="InterPro"/>
</dbReference>
<keyword evidence="5 8" id="KW-0472">Membrane</keyword>
<accession>A0A9N9XBX8</accession>
<dbReference type="PANTHER" id="PTHR21143:SF104">
    <property type="entry name" value="GUSTATORY RECEPTOR 8A-RELATED"/>
    <property type="match status" value="1"/>
</dbReference>
<keyword evidence="4 8" id="KW-1133">Transmembrane helix</keyword>
<keyword evidence="10" id="KW-1185">Reference proteome</keyword>
<proteinExistence type="predicted"/>
<evidence type="ECO:0000313" key="10">
    <source>
        <dbReference type="Proteomes" id="UP001153709"/>
    </source>
</evidence>
<keyword evidence="7" id="KW-0807">Transducer</keyword>
<reference evidence="9" key="1">
    <citation type="submission" date="2022-01" db="EMBL/GenBank/DDBJ databases">
        <authorList>
            <person name="King R."/>
        </authorList>
    </citation>
    <scope>NUCLEOTIDE SEQUENCE</scope>
</reference>
<evidence type="ECO:0000256" key="4">
    <source>
        <dbReference type="ARBA" id="ARBA00022989"/>
    </source>
</evidence>
<evidence type="ECO:0000256" key="3">
    <source>
        <dbReference type="ARBA" id="ARBA00022692"/>
    </source>
</evidence>
<keyword evidence="6" id="KW-0675">Receptor</keyword>
<dbReference type="Proteomes" id="UP001153709">
    <property type="component" value="Chromosome 6"/>
</dbReference>
<sequence length="139" mass="15804">MILNRFQDMYCQINVALANIAQNHAKNSLEVHDYILAQDNYGLVIIFSSDAVTLESQKIIDLAYKELRKRSTTKLQKEELKRLVVKVKYYVPSLTAAKFFKINRNTILGLISVATTYSIVIIQLGDSNFDVNNNTNSTN</sequence>
<evidence type="ECO:0000256" key="6">
    <source>
        <dbReference type="ARBA" id="ARBA00023170"/>
    </source>
</evidence>
<dbReference type="AlphaFoldDB" id="A0A9N9XBX8"/>
<evidence type="ECO:0000256" key="1">
    <source>
        <dbReference type="ARBA" id="ARBA00004651"/>
    </source>
</evidence>
<organism evidence="9 10">
    <name type="scientific">Diabrotica balteata</name>
    <name type="common">Banded cucumber beetle</name>
    <dbReference type="NCBI Taxonomy" id="107213"/>
    <lineage>
        <taxon>Eukaryota</taxon>
        <taxon>Metazoa</taxon>
        <taxon>Ecdysozoa</taxon>
        <taxon>Arthropoda</taxon>
        <taxon>Hexapoda</taxon>
        <taxon>Insecta</taxon>
        <taxon>Pterygota</taxon>
        <taxon>Neoptera</taxon>
        <taxon>Endopterygota</taxon>
        <taxon>Coleoptera</taxon>
        <taxon>Polyphaga</taxon>
        <taxon>Cucujiformia</taxon>
        <taxon>Chrysomeloidea</taxon>
        <taxon>Chrysomelidae</taxon>
        <taxon>Galerucinae</taxon>
        <taxon>Diabroticina</taxon>
        <taxon>Diabroticites</taxon>
        <taxon>Diabrotica</taxon>
    </lineage>
</organism>
<feature type="transmembrane region" description="Helical" evidence="8">
    <location>
        <begin position="107"/>
        <end position="125"/>
    </location>
</feature>
<evidence type="ECO:0000256" key="7">
    <source>
        <dbReference type="ARBA" id="ARBA00023224"/>
    </source>
</evidence>
<keyword evidence="2" id="KW-1003">Cell membrane</keyword>
<dbReference type="GO" id="GO:0043025">
    <property type="term" value="C:neuronal cell body"/>
    <property type="evidence" value="ECO:0007669"/>
    <property type="project" value="TreeGrafter"/>
</dbReference>